<organism evidence="1 2">
    <name type="scientific">Halomonas casei</name>
    <dbReference type="NCBI Taxonomy" id="2742613"/>
    <lineage>
        <taxon>Bacteria</taxon>
        <taxon>Pseudomonadati</taxon>
        <taxon>Pseudomonadota</taxon>
        <taxon>Gammaproteobacteria</taxon>
        <taxon>Oceanospirillales</taxon>
        <taxon>Halomonadaceae</taxon>
        <taxon>Halomonas</taxon>
    </lineage>
</organism>
<gene>
    <name evidence="1" type="ORF">EI168_07755</name>
</gene>
<dbReference type="RefSeq" id="WP_096276293.1">
    <property type="nucleotide sequence ID" value="NZ_CP189763.1"/>
</dbReference>
<dbReference type="Proteomes" id="UP001645039">
    <property type="component" value="Unassembled WGS sequence"/>
</dbReference>
<keyword evidence="2" id="KW-1185">Reference proteome</keyword>
<evidence type="ECO:0000313" key="1">
    <source>
        <dbReference type="EMBL" id="MBE0400004.1"/>
    </source>
</evidence>
<evidence type="ECO:0000313" key="2">
    <source>
        <dbReference type="Proteomes" id="UP001645039"/>
    </source>
</evidence>
<reference evidence="1 2" key="1">
    <citation type="submission" date="2020-07" db="EMBL/GenBank/DDBJ databases">
        <title>Halophilic bacteria isolated from french cheeses.</title>
        <authorList>
            <person name="Kothe C.I."/>
            <person name="Farah-Kraiem B."/>
            <person name="Renault P."/>
            <person name="Dridi B."/>
        </authorList>
    </citation>
    <scope>NUCLEOTIDE SEQUENCE [LARGE SCALE GENOMIC DNA]</scope>
    <source>
        <strain evidence="1 2">FME1</strain>
    </source>
</reference>
<proteinExistence type="predicted"/>
<accession>A0ABR9F0L6</accession>
<comment type="caution">
    <text evidence="1">The sequence shown here is derived from an EMBL/GenBank/DDBJ whole genome shotgun (WGS) entry which is preliminary data.</text>
</comment>
<evidence type="ECO:0008006" key="3">
    <source>
        <dbReference type="Google" id="ProtNLM"/>
    </source>
</evidence>
<dbReference type="EMBL" id="RRZD01000006">
    <property type="protein sequence ID" value="MBE0400004.1"/>
    <property type="molecule type" value="Genomic_DNA"/>
</dbReference>
<protein>
    <recommendedName>
        <fullName evidence="3">Mor transcription activator family protein</fullName>
    </recommendedName>
</protein>
<name>A0ABR9F0L6_9GAMM</name>
<sequence>MRNHSDIFPFDVAAFEATSKAHTTARTAADALQIAAEYLRRREPLPPILGDYLADAFETAAAKPLDNQGAVLLRELGMKAENRRPSHTIPFDVALFVDNKNNGKSERQRIIAAAKKFDVSETTVRRLLTTGRQDVEEEAREQALFNIEEMEKIAKNPPSK</sequence>